<feature type="non-terminal residue" evidence="2">
    <location>
        <position position="1"/>
    </location>
</feature>
<keyword evidence="1" id="KW-0812">Transmembrane</keyword>
<evidence type="ECO:0000256" key="1">
    <source>
        <dbReference type="SAM" id="Phobius"/>
    </source>
</evidence>
<dbReference type="AlphaFoldDB" id="A0A0K2SZC5"/>
<name>A0A0K2SZC5_LEPSM</name>
<feature type="transmembrane region" description="Helical" evidence="1">
    <location>
        <begin position="28"/>
        <end position="50"/>
    </location>
</feature>
<sequence length="52" mass="6148">VISNHNYDNHETEVDIFNTYNQLLACRIIRTARIVLLVLYIPIFFGLDVLKR</sequence>
<evidence type="ECO:0000313" key="2">
    <source>
        <dbReference type="EMBL" id="CDW19108.1"/>
    </source>
</evidence>
<dbReference type="EMBL" id="HACA01001747">
    <property type="protein sequence ID" value="CDW19108.1"/>
    <property type="molecule type" value="Transcribed_RNA"/>
</dbReference>
<keyword evidence="1" id="KW-0472">Membrane</keyword>
<protein>
    <submittedName>
        <fullName evidence="2">Uncharacterized protein</fullName>
    </submittedName>
</protein>
<proteinExistence type="predicted"/>
<keyword evidence="1" id="KW-1133">Transmembrane helix</keyword>
<reference evidence="2" key="1">
    <citation type="submission" date="2014-05" db="EMBL/GenBank/DDBJ databases">
        <authorList>
            <person name="Chronopoulou M."/>
        </authorList>
    </citation>
    <scope>NUCLEOTIDE SEQUENCE</scope>
    <source>
        <tissue evidence="2">Whole organism</tissue>
    </source>
</reference>
<organism evidence="2">
    <name type="scientific">Lepeophtheirus salmonis</name>
    <name type="common">Salmon louse</name>
    <name type="synonym">Caligus salmonis</name>
    <dbReference type="NCBI Taxonomy" id="72036"/>
    <lineage>
        <taxon>Eukaryota</taxon>
        <taxon>Metazoa</taxon>
        <taxon>Ecdysozoa</taxon>
        <taxon>Arthropoda</taxon>
        <taxon>Crustacea</taxon>
        <taxon>Multicrustacea</taxon>
        <taxon>Hexanauplia</taxon>
        <taxon>Copepoda</taxon>
        <taxon>Siphonostomatoida</taxon>
        <taxon>Caligidae</taxon>
        <taxon>Lepeophtheirus</taxon>
    </lineage>
</organism>
<accession>A0A0K2SZC5</accession>